<feature type="repeat" description="ANK" evidence="3">
    <location>
        <begin position="2005"/>
        <end position="2037"/>
    </location>
</feature>
<dbReference type="Pfam" id="PF22939">
    <property type="entry name" value="WHD_GPIID"/>
    <property type="match status" value="1"/>
</dbReference>
<evidence type="ECO:0000313" key="7">
    <source>
        <dbReference type="EMBL" id="KAF4953033.1"/>
    </source>
</evidence>
<evidence type="ECO:0000256" key="4">
    <source>
        <dbReference type="SAM" id="MobiDB-lite"/>
    </source>
</evidence>
<keyword evidence="8" id="KW-1185">Reference proteome</keyword>
<dbReference type="InterPro" id="IPR056884">
    <property type="entry name" value="NPHP3-like_N"/>
</dbReference>
<dbReference type="Pfam" id="PF24883">
    <property type="entry name" value="NPHP3_N"/>
    <property type="match status" value="1"/>
</dbReference>
<dbReference type="InterPro" id="IPR036770">
    <property type="entry name" value="Ankyrin_rpt-contain_sf"/>
</dbReference>
<organism evidence="7 8">
    <name type="scientific">Fusarium gaditjirri</name>
    <dbReference type="NCBI Taxonomy" id="282569"/>
    <lineage>
        <taxon>Eukaryota</taxon>
        <taxon>Fungi</taxon>
        <taxon>Dikarya</taxon>
        <taxon>Ascomycota</taxon>
        <taxon>Pezizomycotina</taxon>
        <taxon>Sordariomycetes</taxon>
        <taxon>Hypocreomycetidae</taxon>
        <taxon>Hypocreales</taxon>
        <taxon>Nectriaceae</taxon>
        <taxon>Fusarium</taxon>
        <taxon>Fusarium nisikadoi species complex</taxon>
    </lineage>
</organism>
<reference evidence="7" key="1">
    <citation type="journal article" date="2020" name="BMC Genomics">
        <title>Correction to: Identification and distribution of gene clusters required for synthesis of sphingolipid metabolism inhibitors in diverse species of the filamentous fungus Fusarium.</title>
        <authorList>
            <person name="Kim H.S."/>
            <person name="Lohmar J.M."/>
            <person name="Busman M."/>
            <person name="Brown D.W."/>
            <person name="Naumann T.A."/>
            <person name="Divon H.H."/>
            <person name="Lysoe E."/>
            <person name="Uhlig S."/>
            <person name="Proctor R.H."/>
        </authorList>
    </citation>
    <scope>NUCLEOTIDE SEQUENCE</scope>
    <source>
        <strain evidence="7">NRRL 45417</strain>
    </source>
</reference>
<dbReference type="Proteomes" id="UP000604273">
    <property type="component" value="Unassembled WGS sequence"/>
</dbReference>
<comment type="caution">
    <text evidence="7">The sequence shown here is derived from an EMBL/GenBank/DDBJ whole genome shotgun (WGS) entry which is preliminary data.</text>
</comment>
<dbReference type="InterPro" id="IPR054471">
    <property type="entry name" value="GPIID_WHD"/>
</dbReference>
<dbReference type="SUPFAM" id="SSF48403">
    <property type="entry name" value="Ankyrin repeat"/>
    <property type="match status" value="4"/>
</dbReference>
<evidence type="ECO:0000256" key="1">
    <source>
        <dbReference type="ARBA" id="ARBA00022737"/>
    </source>
</evidence>
<evidence type="ECO:0000256" key="2">
    <source>
        <dbReference type="ARBA" id="ARBA00023043"/>
    </source>
</evidence>
<evidence type="ECO:0000259" key="5">
    <source>
        <dbReference type="Pfam" id="PF22939"/>
    </source>
</evidence>
<dbReference type="SUPFAM" id="SSF52540">
    <property type="entry name" value="P-loop containing nucleoside triphosphate hydrolases"/>
    <property type="match status" value="1"/>
</dbReference>
<feature type="region of interest" description="Disordered" evidence="4">
    <location>
        <begin position="1213"/>
        <end position="1269"/>
    </location>
</feature>
<evidence type="ECO:0008006" key="9">
    <source>
        <dbReference type="Google" id="ProtNLM"/>
    </source>
</evidence>
<name>A0A8H4T853_9HYPO</name>
<keyword evidence="2 3" id="KW-0040">ANK repeat</keyword>
<dbReference type="InterPro" id="IPR002110">
    <property type="entry name" value="Ankyrin_rpt"/>
</dbReference>
<feature type="repeat" description="ANK" evidence="3">
    <location>
        <begin position="886"/>
        <end position="918"/>
    </location>
</feature>
<gene>
    <name evidence="7" type="ORF">FGADI_6303</name>
</gene>
<feature type="domain" description="Nephrocystin 3-like N-terminal" evidence="6">
    <location>
        <begin position="369"/>
        <end position="542"/>
    </location>
</feature>
<feature type="repeat" description="ANK" evidence="3">
    <location>
        <begin position="2148"/>
        <end position="2177"/>
    </location>
</feature>
<dbReference type="Gene3D" id="1.25.40.20">
    <property type="entry name" value="Ankyrin repeat-containing domain"/>
    <property type="match status" value="6"/>
</dbReference>
<dbReference type="InterPro" id="IPR027417">
    <property type="entry name" value="P-loop_NTPase"/>
</dbReference>
<accession>A0A8H4T853</accession>
<dbReference type="Gene3D" id="3.40.50.300">
    <property type="entry name" value="P-loop containing nucleotide triphosphate hydrolases"/>
    <property type="match status" value="1"/>
</dbReference>
<protein>
    <recommendedName>
        <fullName evidence="9">Ankyrin</fullName>
    </recommendedName>
</protein>
<feature type="repeat" description="ANK" evidence="3">
    <location>
        <begin position="1085"/>
        <end position="1117"/>
    </location>
</feature>
<dbReference type="SMART" id="SM00248">
    <property type="entry name" value="ANK"/>
    <property type="match status" value="21"/>
</dbReference>
<feature type="repeat" description="ANK" evidence="3">
    <location>
        <begin position="1117"/>
        <end position="1149"/>
    </location>
</feature>
<feature type="repeat" description="ANK" evidence="3">
    <location>
        <begin position="2346"/>
        <end position="2378"/>
    </location>
</feature>
<dbReference type="OrthoDB" id="7464126at2759"/>
<dbReference type="PANTHER" id="PTHR24198">
    <property type="entry name" value="ANKYRIN REPEAT AND PROTEIN KINASE DOMAIN-CONTAINING PROTEIN"/>
    <property type="match status" value="1"/>
</dbReference>
<sequence>MDRNISPAQSTGINKAVETLFNNILKQLAATDVFSKSDTASIFIVYAHDNEQLGTANASCVIHLIQWLQEIRSRTISDRAPLPLLFYRTDDSGSVRNILSSQFCLLPQENIADDGAIHRVDKVVVCGSELLKKYYDDPFTSPFLEAIKTTYLKAQKEPSKTETPEDAIRGVVEAQCQFSGFHHVLTELGLLMLRSPHKEHHKSVVPVSLDGSLMEWLPFWDSCDVVLKLKSIAISHQHQLFFKLLAQIYPQEHRLINQYKDCYDLSCRELQSQPTLSRSRAQQIIDMAILKTQRAISDIESAAFRGQRNLNQTRSHHETVRGVYDKLDFLTSTTETKMDEETFKRIVEWLSTCSYQLHHDSVSNKVMPGSGEWVTNHPNYQNWMSSTSSSTLFIHGVRGCGKSSICSVIVEQLRGQVHDNKHSMQIAYYYCSGAQSEPERANPDAILRSVIRQLAVDETARRVDPIVVSEYEKSTKHQNNVSRLGFNECSTLLQQLTSNKTTIILLDAIDELEILNRSKLVQAFEEVVTESDGVIKLLATSRNDTQIKKLMHKAIPIEVSKEHNHHDIASFVETQVASIVRSKAFVDEYAPQGLLERIRDALTTGAQEMFLWVELQAQMLIRKKSVMDVLNALEQGLADNLDKIYEATYQGFLSLDDTAKAVVEGAFCWILYAKRPLTIEVLSSALRLHPELASHPPNVRLPDLTDVCSNLVVLDSVTNTLRLCHPSARDFMKHRGMFSEVQGHRLMASASLQTCSHNPLPDPAAASTAEVIDDLSLYSAIYWPQHLKASELSNAVPSLIVNNINDFVLGDEECDVDPTFAWWLGWIDQLLETLPPYHSLRLTHACLSSTEGPSALPTAAVFGLSSLAELVFNCGQSINLEQRIKGDYTPLYLACSFGHKAVASTLIQNGADKNVLCGEYGNPLQVTCFKGHVDVVELLLSCGVSPKVSSSVFKNALHAACEGGQSSVAELLINKTSIIETETEYEDALQMSAEAGFRNVYERLMKPDMARKFRRDTIDKTRQEMRILGIIKKGRVDILQCELGSDPETRRIIPPDAVAISALRGHLNMVEYLHSLGMSLEEEGKFGSPLRSASIQGEFRVVKKLLDLGSDPNAKGSKGGALQAAASKGNVPIVKLLISHRADVNQQGPPRGSPIQAAAYHGHEAVVKLLIEEDAEIYSETYKFKDALYAAVQGGHDQIAAFLQENYPPPRGRVLPAIARGDEHKQPSYFDRRPLGVNRDESPHPESSGEDEEPQHASPLEPSDEQESQNIKDTHPLVLAAGIENIPVVRQELQEDHIDEDIITDALVAAAGQGKQKALEVLLKEGLRNVMHLRKPKEKALVASVEKKQPECLKALADSLNGAITVISWSFALQWAASAGQSMTNQLLELNFVPWQFTTDMEGLALSLGYSLLDSIYSDPISACRDALNKSYSVGSDQVASQIWSWILSKGPGTLMTNRREWDALALVAAKHADASVLDQLLTLTEECKDMPGGPELPLGDLLISAVRGDKAKNLDYILKKMIERSDAYDRIAPAFLEACRTGYTDTTRELLDYYADCSIDTDMVIQGIVAASAAGHGALVLKLLDFLGPEEQEKAITTALLSAAGAGNTKVITALLEDTEIESVDTFPTIMTRVLVTACEAGHGDIAQICLDQGADAEETVEKAPPSLVPREYEEIGGPFRRGFITSQFPRPNHVSRRFPNPPGRSDYVPHAAHRYPRPPGPFYPMPDVAHRFPRPQGPVFAMPRSGIDDDVYKSDDSVESDDSDKTIEADETDMTDALSASVCAFERICTIKAVTAGERQSAAEKSKAKQQLKIVSLILDHVSDLSDRDCRLSTHPLRTAVAFGTEDLVQLLIDSGAADQFSPRQLESLILVAANRDTSIGSRIIVKLLECDRQVSLPTDKSKCLNPAIFHAIETAVSSLNNLERYKDILSLKGMISSEKAARDLLKGGLQKLVKAIFRKLPAQSAEPDAFGDVLHAAAAGGDLATVKLLIKHHVDGNYTTYHFHTPLGSAAEFGHAQIIKELLRAGAKIHPTGFSHGSFGKQEPAIKAILGGHVPVLKALIDHGLNPEEYPGDVPLIVLAAQNKSTAMVGLLLQAGVDPKNHPLALVTAAHDGNLEMMTSLLDAGADLNALAAYGEFVADRLLCSPLYAACKVGCIEAVNLLLERGANAEVDSGDIGGLPLVVAARQGQSDIVQVLLGKKCDPFRHSNGLLALSHEDKKKLRKLLFDRNNGPSTRGPEATHHTVAAEDEFLNAIQSSCDAQHGVRKSLQMVKILSNASDDPRRVFLEALRHACKRQNFRLFDELSQHVIPDTYLLDLASRCGSVKAVKSITSHGISSMTANEDGKTPLQVAIDYQSMDVVEFLVAERMHVETKQAKPQSLDLYFIVASILESYFHSPLSKHKSIVACEKTVAKLLDIAQTGVTGDQQYVDRALCLACCTGSSVITESLLALGGNIKAQTYLWQGSHGYSLTPLSATIYNTHPSLLKVLLSQLPATDPEFEAAFQACLSHKRPILLETFLHHAADFEITGQHLLLCIQKESWARGRGETNIEMILAHRPGLQISESVLIGLLKAEVPSCCSDLRELWQVLVDRSDCGLTNNVIRGIPHNRTWSFLHEYIEHCDGSCVKSAFVPRLVSEYPSMLREREDVSSESWVTESESDGDVWGS</sequence>
<dbReference type="Pfam" id="PF12796">
    <property type="entry name" value="Ank_2"/>
    <property type="match status" value="4"/>
</dbReference>
<feature type="compositionally biased region" description="Basic and acidic residues" evidence="4">
    <location>
        <begin position="1220"/>
        <end position="1244"/>
    </location>
</feature>
<dbReference type="EMBL" id="JABFAI010000143">
    <property type="protein sequence ID" value="KAF4953033.1"/>
    <property type="molecule type" value="Genomic_DNA"/>
</dbReference>
<feature type="domain" description="GPI inositol-deacylase winged helix" evidence="5">
    <location>
        <begin position="660"/>
        <end position="740"/>
    </location>
</feature>
<dbReference type="PANTHER" id="PTHR24198:SF165">
    <property type="entry name" value="ANKYRIN REPEAT-CONTAINING PROTEIN-RELATED"/>
    <property type="match status" value="1"/>
</dbReference>
<evidence type="ECO:0000256" key="3">
    <source>
        <dbReference type="PROSITE-ProRule" id="PRU00023"/>
    </source>
</evidence>
<evidence type="ECO:0000259" key="6">
    <source>
        <dbReference type="Pfam" id="PF24883"/>
    </source>
</evidence>
<dbReference type="PROSITE" id="PS50088">
    <property type="entry name" value="ANK_REPEAT"/>
    <property type="match status" value="7"/>
</dbReference>
<evidence type="ECO:0000313" key="8">
    <source>
        <dbReference type="Proteomes" id="UP000604273"/>
    </source>
</evidence>
<reference evidence="7" key="2">
    <citation type="submission" date="2020-05" db="EMBL/GenBank/DDBJ databases">
        <authorList>
            <person name="Kim H.-S."/>
            <person name="Proctor R.H."/>
            <person name="Brown D.W."/>
        </authorList>
    </citation>
    <scope>NUCLEOTIDE SEQUENCE</scope>
    <source>
        <strain evidence="7">NRRL 45417</strain>
    </source>
</reference>
<keyword evidence="1" id="KW-0677">Repeat</keyword>
<proteinExistence type="predicted"/>
<feature type="repeat" description="ANK" evidence="3">
    <location>
        <begin position="2104"/>
        <end position="2136"/>
    </location>
</feature>
<dbReference type="PROSITE" id="PS50297">
    <property type="entry name" value="ANK_REP_REGION"/>
    <property type="match status" value="2"/>
</dbReference>